<feature type="region of interest" description="Disordered" evidence="1">
    <location>
        <begin position="1"/>
        <end position="81"/>
    </location>
</feature>
<dbReference type="Proteomes" id="UP000250321">
    <property type="component" value="Unassembled WGS sequence"/>
</dbReference>
<name>A0A314Y579_PRUYE</name>
<dbReference type="InterPro" id="IPR011009">
    <property type="entry name" value="Kinase-like_dom_sf"/>
</dbReference>
<organism evidence="3 4">
    <name type="scientific">Prunus yedoensis var. nudiflora</name>
    <dbReference type="NCBI Taxonomy" id="2094558"/>
    <lineage>
        <taxon>Eukaryota</taxon>
        <taxon>Viridiplantae</taxon>
        <taxon>Streptophyta</taxon>
        <taxon>Embryophyta</taxon>
        <taxon>Tracheophyta</taxon>
        <taxon>Spermatophyta</taxon>
        <taxon>Magnoliopsida</taxon>
        <taxon>eudicotyledons</taxon>
        <taxon>Gunneridae</taxon>
        <taxon>Pentapetalae</taxon>
        <taxon>rosids</taxon>
        <taxon>fabids</taxon>
        <taxon>Rosales</taxon>
        <taxon>Rosaceae</taxon>
        <taxon>Amygdaloideae</taxon>
        <taxon>Amygdaleae</taxon>
        <taxon>Prunus</taxon>
    </lineage>
</organism>
<feature type="compositionally biased region" description="Low complexity" evidence="1">
    <location>
        <begin position="57"/>
        <end position="73"/>
    </location>
</feature>
<evidence type="ECO:0000259" key="2">
    <source>
        <dbReference type="PROSITE" id="PS50011"/>
    </source>
</evidence>
<keyword evidence="4" id="KW-1185">Reference proteome</keyword>
<dbReference type="PANTHER" id="PTHR45621">
    <property type="entry name" value="OS01G0588500 PROTEIN-RELATED"/>
    <property type="match status" value="1"/>
</dbReference>
<accession>A0A314Y579</accession>
<reference evidence="3 4" key="1">
    <citation type="submission" date="2018-02" db="EMBL/GenBank/DDBJ databases">
        <title>Draft genome of wild Prunus yedoensis var. nudiflora.</title>
        <authorList>
            <person name="Baek S."/>
            <person name="Kim J.-H."/>
            <person name="Choi K."/>
            <person name="Kim G.-B."/>
            <person name="Cho A."/>
            <person name="Jang H."/>
            <person name="Shin C.-H."/>
            <person name="Yu H.-J."/>
            <person name="Mun J.-H."/>
        </authorList>
    </citation>
    <scope>NUCLEOTIDE SEQUENCE [LARGE SCALE GENOMIC DNA]</scope>
    <source>
        <strain evidence="4">cv. Jeju island</strain>
        <tissue evidence="3">Leaf</tissue>
    </source>
</reference>
<evidence type="ECO:0000313" key="3">
    <source>
        <dbReference type="EMBL" id="PQQ03255.1"/>
    </source>
</evidence>
<dbReference type="OrthoDB" id="4062651at2759"/>
<dbReference type="PROSITE" id="PS50011">
    <property type="entry name" value="PROTEIN_KINASE_DOM"/>
    <property type="match status" value="1"/>
</dbReference>
<feature type="compositionally biased region" description="Polar residues" evidence="1">
    <location>
        <begin position="1"/>
        <end position="25"/>
    </location>
</feature>
<sequence length="510" mass="55358">MGNSFASCLPQTPNNTEQLENNAESRANPLPPFTAPHRVDISTIPASASAQKAELDSPAPGASSSSAFAAGPSNTGGEDLAETPSVVVAPAYAPGASSSSAFAAGPSNTGGEDLAETPSVVVAPAYAPGASSSSAFAAGPSNTGGEDLTETPSVVVAPTYAPGASSSSPSVVVAGGTILEEGQQPNFHLFKEEDLSNTVIQFRILVLDHKETKELFDFRICKHWNGDVVLQGLLNRHTNLVPTKNHPINDLPSRITILQEADVKSEEAFQRWKEEQNWLKRLVHENVLHPLGYSRYDWASGFPGFTDTVSVVYPSMEQGSLRDILASNNVTLSWDNRISIAVQVARGLTFLHSVPMGFIPCFKDANILLDRDFNVKLSGFGLKSLGHKPKNILSQNPYLPPEYPVGRIANHWSPEGDVFSFGVMLLELMEGNKLKDSKDLNVTRDTLQYLEDNKSDPRKLKSKLEKWIDGKIKHEYTPDKVLQIARIIKKCLAVNPMERPTSSEILNEFE</sequence>
<keyword evidence="3" id="KW-0808">Transferase</keyword>
<protein>
    <submittedName>
        <fullName evidence="3">Putative serine/threonine-protein kinase Cx32 chloroplastic</fullName>
    </submittedName>
</protein>
<keyword evidence="3" id="KW-0418">Kinase</keyword>
<dbReference type="Gene3D" id="1.10.510.10">
    <property type="entry name" value="Transferase(Phosphotransferase) domain 1"/>
    <property type="match status" value="1"/>
</dbReference>
<comment type="caution">
    <text evidence="3">The sequence shown here is derived from an EMBL/GenBank/DDBJ whole genome shotgun (WGS) entry which is preliminary data.</text>
</comment>
<evidence type="ECO:0000256" key="1">
    <source>
        <dbReference type="SAM" id="MobiDB-lite"/>
    </source>
</evidence>
<dbReference type="AlphaFoldDB" id="A0A314Y579"/>
<dbReference type="InterPro" id="IPR050823">
    <property type="entry name" value="Plant_Ser_Thr_Prot_Kinase"/>
</dbReference>
<dbReference type="GO" id="GO:0005524">
    <property type="term" value="F:ATP binding"/>
    <property type="evidence" value="ECO:0007669"/>
    <property type="project" value="InterPro"/>
</dbReference>
<feature type="domain" description="Protein kinase" evidence="2">
    <location>
        <begin position="223"/>
        <end position="510"/>
    </location>
</feature>
<dbReference type="InterPro" id="IPR000719">
    <property type="entry name" value="Prot_kinase_dom"/>
</dbReference>
<dbReference type="SUPFAM" id="SSF56112">
    <property type="entry name" value="Protein kinase-like (PK-like)"/>
    <property type="match status" value="1"/>
</dbReference>
<dbReference type="GO" id="GO:0004672">
    <property type="term" value="F:protein kinase activity"/>
    <property type="evidence" value="ECO:0007669"/>
    <property type="project" value="InterPro"/>
</dbReference>
<dbReference type="Pfam" id="PF00069">
    <property type="entry name" value="Pkinase"/>
    <property type="match status" value="1"/>
</dbReference>
<dbReference type="EMBL" id="PJQY01001363">
    <property type="protein sequence ID" value="PQQ03255.1"/>
    <property type="molecule type" value="Genomic_DNA"/>
</dbReference>
<proteinExistence type="predicted"/>
<gene>
    <name evidence="3" type="ORF">Pyn_20712</name>
</gene>
<evidence type="ECO:0000313" key="4">
    <source>
        <dbReference type="Proteomes" id="UP000250321"/>
    </source>
</evidence>